<sequence>MDYRVAYFVIQVAVEVGKPIADSRVRSRWPWSLQAPGVRGTRSPLDDRRATHDRPKPGVAPYRPSEDKLSSADRYTLYRPAEDDFSWAGRCTLYWPAEEVSSSAGRCRVYRSAKEESPSAGRYRVHLPAEEYSSLADWYNTVPACRGGILLGGPIQDCTGLPGILLGGPIQDCTGLAAILLGGPVGSDPPGRQIEVSRGSHIQLP</sequence>
<comment type="caution">
    <text evidence="2">The sequence shown here is derived from an EMBL/GenBank/DDBJ whole genome shotgun (WGS) entry which is preliminary data.</text>
</comment>
<accession>A0A2N5W3V9</accession>
<dbReference type="AlphaFoldDB" id="A0A2N5W3V9"/>
<dbReference type="EMBL" id="PGCJ01000016">
    <property type="protein sequence ID" value="PLW56924.1"/>
    <property type="molecule type" value="Genomic_DNA"/>
</dbReference>
<protein>
    <submittedName>
        <fullName evidence="2">Uncharacterized protein</fullName>
    </submittedName>
</protein>
<evidence type="ECO:0000313" key="2">
    <source>
        <dbReference type="EMBL" id="PLW56924.1"/>
    </source>
</evidence>
<feature type="compositionally biased region" description="Basic and acidic residues" evidence="1">
    <location>
        <begin position="44"/>
        <end position="56"/>
    </location>
</feature>
<keyword evidence="3" id="KW-1185">Reference proteome</keyword>
<evidence type="ECO:0000256" key="1">
    <source>
        <dbReference type="SAM" id="MobiDB-lite"/>
    </source>
</evidence>
<feature type="region of interest" description="Disordered" evidence="1">
    <location>
        <begin position="36"/>
        <end position="67"/>
    </location>
</feature>
<proteinExistence type="predicted"/>
<dbReference type="Proteomes" id="UP000235388">
    <property type="component" value="Unassembled WGS sequence"/>
</dbReference>
<reference evidence="2 3" key="1">
    <citation type="submission" date="2017-11" db="EMBL/GenBank/DDBJ databases">
        <title>De novo assembly and phasing of dikaryotic genomes from two isolates of Puccinia coronata f. sp. avenae, the causal agent of oat crown rust.</title>
        <authorList>
            <person name="Miller M.E."/>
            <person name="Zhang Y."/>
            <person name="Omidvar V."/>
            <person name="Sperschneider J."/>
            <person name="Schwessinger B."/>
            <person name="Raley C."/>
            <person name="Palmer J.M."/>
            <person name="Garnica D."/>
            <person name="Upadhyaya N."/>
            <person name="Rathjen J."/>
            <person name="Taylor J.M."/>
            <person name="Park R.F."/>
            <person name="Dodds P.N."/>
            <person name="Hirsch C.D."/>
            <person name="Kianian S.F."/>
            <person name="Figueroa M."/>
        </authorList>
    </citation>
    <scope>NUCLEOTIDE SEQUENCE [LARGE SCALE GENOMIC DNA]</scope>
    <source>
        <strain evidence="2">12NC29</strain>
    </source>
</reference>
<organism evidence="2 3">
    <name type="scientific">Puccinia coronata f. sp. avenae</name>
    <dbReference type="NCBI Taxonomy" id="200324"/>
    <lineage>
        <taxon>Eukaryota</taxon>
        <taxon>Fungi</taxon>
        <taxon>Dikarya</taxon>
        <taxon>Basidiomycota</taxon>
        <taxon>Pucciniomycotina</taxon>
        <taxon>Pucciniomycetes</taxon>
        <taxon>Pucciniales</taxon>
        <taxon>Pucciniaceae</taxon>
        <taxon>Puccinia</taxon>
    </lineage>
</organism>
<evidence type="ECO:0000313" key="3">
    <source>
        <dbReference type="Proteomes" id="UP000235388"/>
    </source>
</evidence>
<name>A0A2N5W3V9_9BASI</name>
<gene>
    <name evidence="2" type="ORF">PCANC_01248</name>
</gene>